<organism evidence="1">
    <name type="scientific">Dunaliella tertiolecta</name>
    <name type="common">Green alga</name>
    <dbReference type="NCBI Taxonomy" id="3047"/>
    <lineage>
        <taxon>Eukaryota</taxon>
        <taxon>Viridiplantae</taxon>
        <taxon>Chlorophyta</taxon>
        <taxon>core chlorophytes</taxon>
        <taxon>Chlorophyceae</taxon>
        <taxon>CS clade</taxon>
        <taxon>Chlamydomonadales</taxon>
        <taxon>Dunaliellaceae</taxon>
        <taxon>Dunaliella</taxon>
    </lineage>
</organism>
<proteinExistence type="predicted"/>
<sequence length="106" mass="11663">MPADVKACHLLAGRNPQDSSFLQRKEQESSLPTYPSGYCQDANQLGCKQMAIAAWIECAIAITTPVTSAIALDNILLECMQQKQMVFECPSTKTSKQATQLQEEPE</sequence>
<evidence type="ECO:0000313" key="1">
    <source>
        <dbReference type="EMBL" id="CAE0493736.1"/>
    </source>
</evidence>
<gene>
    <name evidence="1" type="ORF">DTER00134_LOCUS8809</name>
</gene>
<accession>A0A7S3QUL1</accession>
<reference evidence="1" key="1">
    <citation type="submission" date="2021-01" db="EMBL/GenBank/DDBJ databases">
        <authorList>
            <person name="Corre E."/>
            <person name="Pelletier E."/>
            <person name="Niang G."/>
            <person name="Scheremetjew M."/>
            <person name="Finn R."/>
            <person name="Kale V."/>
            <person name="Holt S."/>
            <person name="Cochrane G."/>
            <person name="Meng A."/>
            <person name="Brown T."/>
            <person name="Cohen L."/>
        </authorList>
    </citation>
    <scope>NUCLEOTIDE SEQUENCE</scope>
    <source>
        <strain evidence="1">CCMP1320</strain>
    </source>
</reference>
<name>A0A7S3QUL1_DUNTE</name>
<dbReference type="AlphaFoldDB" id="A0A7S3QUL1"/>
<protein>
    <submittedName>
        <fullName evidence="1">Uncharacterized protein</fullName>
    </submittedName>
</protein>
<dbReference type="EMBL" id="HBIP01015134">
    <property type="protein sequence ID" value="CAE0493736.1"/>
    <property type="molecule type" value="Transcribed_RNA"/>
</dbReference>